<reference evidence="2 3" key="1">
    <citation type="submission" date="2018-07" db="EMBL/GenBank/DDBJ databases">
        <title>Genome sequence of Nitratireductor thuwali#1536.</title>
        <authorList>
            <person name="Michoud G."/>
            <person name="Merlino G."/>
            <person name="Sefrji F.O."/>
            <person name="Daffonchio D."/>
        </authorList>
    </citation>
    <scope>NUCLEOTIDE SEQUENCE [LARGE SCALE GENOMIC DNA]</scope>
    <source>
        <strain evidence="3">Nit1536</strain>
    </source>
</reference>
<dbReference type="RefSeq" id="WP_338531481.1">
    <property type="nucleotide sequence ID" value="NZ_CP030941.1"/>
</dbReference>
<sequence>MGVDAKTDMKGVDMTDAAARRIAKILADDPGKIALRVSVEGGGCSGFSYKFDLVDAREDDDHVIERDGATILIDDLSLVYMGGSVVDFVDDLIGQSFQIRNPNAVASCGCGTSFSI</sequence>
<dbReference type="NCBIfam" id="NF010147">
    <property type="entry name" value="PRK13623.1"/>
    <property type="match status" value="1"/>
</dbReference>
<dbReference type="PROSITE" id="PS01152">
    <property type="entry name" value="HESB"/>
    <property type="match status" value="1"/>
</dbReference>
<dbReference type="NCBIfam" id="TIGR00049">
    <property type="entry name" value="iron-sulfur cluster assembly accessory protein"/>
    <property type="match status" value="1"/>
</dbReference>
<dbReference type="Pfam" id="PF01521">
    <property type="entry name" value="Fe-S_biosyn"/>
    <property type="match status" value="1"/>
</dbReference>
<feature type="domain" description="Core" evidence="1">
    <location>
        <begin position="12"/>
        <end position="111"/>
    </location>
</feature>
<accession>A0ABY5MQ71</accession>
<evidence type="ECO:0000313" key="3">
    <source>
        <dbReference type="Proteomes" id="UP001342418"/>
    </source>
</evidence>
<proteinExistence type="predicted"/>
<dbReference type="Gene3D" id="2.60.300.12">
    <property type="entry name" value="HesB-like domain"/>
    <property type="match status" value="1"/>
</dbReference>
<protein>
    <submittedName>
        <fullName evidence="2">Iron-sulfur cluster insertion protein ErpA</fullName>
    </submittedName>
</protein>
<dbReference type="InterPro" id="IPR035903">
    <property type="entry name" value="HesB-like_dom_sf"/>
</dbReference>
<dbReference type="EMBL" id="CP030941">
    <property type="protein sequence ID" value="UUP19311.1"/>
    <property type="molecule type" value="Genomic_DNA"/>
</dbReference>
<dbReference type="InterPro" id="IPR000361">
    <property type="entry name" value="ATAP_core_dom"/>
</dbReference>
<evidence type="ECO:0000259" key="1">
    <source>
        <dbReference type="Pfam" id="PF01521"/>
    </source>
</evidence>
<name>A0ABY5MQ71_9HYPH</name>
<evidence type="ECO:0000313" key="2">
    <source>
        <dbReference type="EMBL" id="UUP19311.1"/>
    </source>
</evidence>
<dbReference type="PANTHER" id="PTHR43011:SF1">
    <property type="entry name" value="IRON-SULFUR CLUSTER ASSEMBLY 2 HOMOLOG, MITOCHONDRIAL"/>
    <property type="match status" value="1"/>
</dbReference>
<dbReference type="InterPro" id="IPR017870">
    <property type="entry name" value="FeS_cluster_insertion_CS"/>
</dbReference>
<dbReference type="PANTHER" id="PTHR43011">
    <property type="entry name" value="IRON-SULFUR CLUSTER ASSEMBLY 2 HOMOLOG, MITOCHONDRIAL"/>
    <property type="match status" value="1"/>
</dbReference>
<organism evidence="2 3">
    <name type="scientific">Nitratireductor thuwali</name>
    <dbReference type="NCBI Taxonomy" id="2267699"/>
    <lineage>
        <taxon>Bacteria</taxon>
        <taxon>Pseudomonadati</taxon>
        <taxon>Pseudomonadota</taxon>
        <taxon>Alphaproteobacteria</taxon>
        <taxon>Hyphomicrobiales</taxon>
        <taxon>Phyllobacteriaceae</taxon>
        <taxon>Nitratireductor</taxon>
    </lineage>
</organism>
<dbReference type="Proteomes" id="UP001342418">
    <property type="component" value="Chromosome"/>
</dbReference>
<dbReference type="SUPFAM" id="SSF89360">
    <property type="entry name" value="HesB-like domain"/>
    <property type="match status" value="1"/>
</dbReference>
<keyword evidence="3" id="KW-1185">Reference proteome</keyword>
<dbReference type="InterPro" id="IPR016092">
    <property type="entry name" value="ATAP"/>
</dbReference>
<gene>
    <name evidence="2" type="primary">erpA</name>
    <name evidence="2" type="ORF">NTH_03809</name>
</gene>